<feature type="transmembrane region" description="Helical" evidence="8">
    <location>
        <begin position="304"/>
        <end position="321"/>
    </location>
</feature>
<protein>
    <submittedName>
        <fullName evidence="10">Dolichyl-phosphate-mannose-protein mannosyltransferase family</fullName>
    </submittedName>
</protein>
<feature type="domain" description="Glycosyltransferase RgtA/B/C/D-like" evidence="9">
    <location>
        <begin position="65"/>
        <end position="224"/>
    </location>
</feature>
<feature type="transmembrane region" description="Helical" evidence="8">
    <location>
        <begin position="247"/>
        <end position="270"/>
    </location>
</feature>
<keyword evidence="11" id="KW-1185">Reference proteome</keyword>
<reference evidence="10 11" key="1">
    <citation type="submission" date="2019-09" db="EMBL/GenBank/DDBJ databases">
        <authorList>
            <person name="Leyn A S."/>
        </authorList>
    </citation>
    <scope>NUCLEOTIDE SEQUENCE [LARGE SCALE GENOMIC DNA]</scope>
    <source>
        <strain evidence="10">AA231_1</strain>
    </source>
</reference>
<keyword evidence="5 8" id="KW-0812">Transmembrane</keyword>
<evidence type="ECO:0000256" key="1">
    <source>
        <dbReference type="ARBA" id="ARBA00004651"/>
    </source>
</evidence>
<keyword evidence="7 8" id="KW-0472">Membrane</keyword>
<feature type="transmembrane region" description="Helical" evidence="8">
    <location>
        <begin position="119"/>
        <end position="137"/>
    </location>
</feature>
<gene>
    <name evidence="10" type="ORF">AA23TX_05871</name>
</gene>
<feature type="transmembrane region" description="Helical" evidence="8">
    <location>
        <begin position="333"/>
        <end position="352"/>
    </location>
</feature>
<feature type="transmembrane region" description="Helical" evidence="8">
    <location>
        <begin position="86"/>
        <end position="107"/>
    </location>
</feature>
<evidence type="ECO:0000313" key="10">
    <source>
        <dbReference type="EMBL" id="VVJ20850.1"/>
    </source>
</evidence>
<dbReference type="PANTHER" id="PTHR33908">
    <property type="entry name" value="MANNOSYLTRANSFERASE YKCB-RELATED"/>
    <property type="match status" value="1"/>
</dbReference>
<evidence type="ECO:0000256" key="4">
    <source>
        <dbReference type="ARBA" id="ARBA00022679"/>
    </source>
</evidence>
<evidence type="ECO:0000256" key="3">
    <source>
        <dbReference type="ARBA" id="ARBA00022676"/>
    </source>
</evidence>
<proteinExistence type="predicted"/>
<evidence type="ECO:0000256" key="6">
    <source>
        <dbReference type="ARBA" id="ARBA00022989"/>
    </source>
</evidence>
<dbReference type="Pfam" id="PF13231">
    <property type="entry name" value="PMT_2"/>
    <property type="match status" value="1"/>
</dbReference>
<evidence type="ECO:0000256" key="7">
    <source>
        <dbReference type="ARBA" id="ARBA00023136"/>
    </source>
</evidence>
<dbReference type="GO" id="GO:0016763">
    <property type="term" value="F:pentosyltransferase activity"/>
    <property type="evidence" value="ECO:0007669"/>
    <property type="project" value="TreeGrafter"/>
</dbReference>
<evidence type="ECO:0000256" key="8">
    <source>
        <dbReference type="SAM" id="Phobius"/>
    </source>
</evidence>
<dbReference type="RefSeq" id="WP_155545891.1">
    <property type="nucleotide sequence ID" value="NZ_CABVGP010000002.1"/>
</dbReference>
<dbReference type="AlphaFoldDB" id="A0A6I8LUN5"/>
<feature type="transmembrane region" description="Helical" evidence="8">
    <location>
        <begin position="180"/>
        <end position="197"/>
    </location>
</feature>
<evidence type="ECO:0000313" key="11">
    <source>
        <dbReference type="Proteomes" id="UP000399805"/>
    </source>
</evidence>
<dbReference type="GO" id="GO:0005886">
    <property type="term" value="C:plasma membrane"/>
    <property type="evidence" value="ECO:0007669"/>
    <property type="project" value="UniProtKB-SubCell"/>
</dbReference>
<feature type="transmembrane region" description="Helical" evidence="8">
    <location>
        <begin position="18"/>
        <end position="38"/>
    </location>
</feature>
<accession>A0A6I8LUN5</accession>
<feature type="transmembrane region" description="Helical" evidence="8">
    <location>
        <begin position="206"/>
        <end position="227"/>
    </location>
</feature>
<keyword evidence="2" id="KW-1003">Cell membrane</keyword>
<keyword evidence="3 10" id="KW-0328">Glycosyltransferase</keyword>
<organism evidence="10 11">
    <name type="scientific">Amycolatopsis camponoti</name>
    <dbReference type="NCBI Taxonomy" id="2606593"/>
    <lineage>
        <taxon>Bacteria</taxon>
        <taxon>Bacillati</taxon>
        <taxon>Actinomycetota</taxon>
        <taxon>Actinomycetes</taxon>
        <taxon>Pseudonocardiales</taxon>
        <taxon>Pseudonocardiaceae</taxon>
        <taxon>Amycolatopsis</taxon>
    </lineage>
</organism>
<evidence type="ECO:0000256" key="5">
    <source>
        <dbReference type="ARBA" id="ARBA00022692"/>
    </source>
</evidence>
<dbReference type="Proteomes" id="UP000399805">
    <property type="component" value="Unassembled WGS sequence"/>
</dbReference>
<dbReference type="InterPro" id="IPR050297">
    <property type="entry name" value="LipidA_mod_glycosyltrf_83"/>
</dbReference>
<name>A0A6I8LUN5_9PSEU</name>
<feature type="transmembrane region" description="Helical" evidence="8">
    <location>
        <begin position="282"/>
        <end position="298"/>
    </location>
</feature>
<keyword evidence="4 10" id="KW-0808">Transferase</keyword>
<evidence type="ECO:0000259" key="9">
    <source>
        <dbReference type="Pfam" id="PF13231"/>
    </source>
</evidence>
<dbReference type="PANTHER" id="PTHR33908:SF11">
    <property type="entry name" value="MEMBRANE PROTEIN"/>
    <property type="match status" value="1"/>
</dbReference>
<dbReference type="EMBL" id="CABVGP010000002">
    <property type="protein sequence ID" value="VVJ20850.1"/>
    <property type="molecule type" value="Genomic_DNA"/>
</dbReference>
<evidence type="ECO:0000256" key="2">
    <source>
        <dbReference type="ARBA" id="ARBA00022475"/>
    </source>
</evidence>
<sequence length="492" mass="53102">MTLTGETTDSRPGRTRPAFARTPVLLIAGVAGALLLVASRNYGFSFDEAYFVVAGRDHPAWGYFDQPPLVPFVAAGLDHLFPGSLMALRLPATLAAVGGIVLSALIARELGGRRVAQTVAAAAYAMSGATLICHYLATYSIDPFFWSLILWLVVRWTRVRDDRLLFAAGLVTAVSLQTKFLVPALWVALAVASLVFGPRDLVRRPLLWAGALVATLTTVPTLVWQAANGWPYTRMSEVVAAEFPGTGPFLLELLSGPGLVIGVPLALFGFGRLLAARDLRPYRFLGVAFLLLIVAYLLTSGRSYYVYSLYAPLFAAGAVGLQDVKWPAAAKALGWVLVAASILQALVALPIYPKSWAERIPDVPLVPLTAKVFVQSDGQLGQLSDAVVKVYAALPPEQRARTAIMTDSYAFAADLQLFGAERGLPNVYSAHRGYFYFGHPDESVDSVLFVGDASPPVAGAFARHQEIVPQLMTVFSGRTVAWDALWPRLRTQ</sequence>
<keyword evidence="6 8" id="KW-1133">Transmembrane helix</keyword>
<dbReference type="InterPro" id="IPR038731">
    <property type="entry name" value="RgtA/B/C-like"/>
</dbReference>
<comment type="subcellular location">
    <subcellularLocation>
        <location evidence="1">Cell membrane</location>
        <topology evidence="1">Multi-pass membrane protein</topology>
    </subcellularLocation>
</comment>
<dbReference type="GO" id="GO:0009103">
    <property type="term" value="P:lipopolysaccharide biosynthetic process"/>
    <property type="evidence" value="ECO:0007669"/>
    <property type="project" value="UniProtKB-ARBA"/>
</dbReference>